<proteinExistence type="predicted"/>
<name>A0A1X7V3P3_AMPQE</name>
<organism evidence="2">
    <name type="scientific">Amphimedon queenslandica</name>
    <name type="common">Sponge</name>
    <dbReference type="NCBI Taxonomy" id="400682"/>
    <lineage>
        <taxon>Eukaryota</taxon>
        <taxon>Metazoa</taxon>
        <taxon>Porifera</taxon>
        <taxon>Demospongiae</taxon>
        <taxon>Heteroscleromorpha</taxon>
        <taxon>Haplosclerida</taxon>
        <taxon>Niphatidae</taxon>
        <taxon>Amphimedon</taxon>
    </lineage>
</organism>
<evidence type="ECO:0000256" key="1">
    <source>
        <dbReference type="SAM" id="SignalP"/>
    </source>
</evidence>
<feature type="chain" id="PRO_5012914375" evidence="1">
    <location>
        <begin position="20"/>
        <end position="70"/>
    </location>
</feature>
<evidence type="ECO:0000313" key="2">
    <source>
        <dbReference type="EnsemblMetazoa" id="Aqu2.1.34172_001"/>
    </source>
</evidence>
<dbReference type="InParanoid" id="A0A1X7V3P3"/>
<accession>A0A1X7V3P3</accession>
<dbReference type="AlphaFoldDB" id="A0A1X7V3P3"/>
<protein>
    <submittedName>
        <fullName evidence="2">Uncharacterized protein</fullName>
    </submittedName>
</protein>
<feature type="signal peptide" evidence="1">
    <location>
        <begin position="1"/>
        <end position="19"/>
    </location>
</feature>
<reference evidence="2" key="1">
    <citation type="submission" date="2017-05" db="UniProtKB">
        <authorList>
            <consortium name="EnsemblMetazoa"/>
        </authorList>
    </citation>
    <scope>IDENTIFICATION</scope>
</reference>
<sequence length="70" mass="8463">LMLILIMILYNGEESMVKGFPDAQMYWERHFSTNLFSRSRESVFFTQIHLYNSLEDYTETSLKLQYNKRS</sequence>
<dbReference type="EnsemblMetazoa" id="Aqu2.1.34172_001">
    <property type="protein sequence ID" value="Aqu2.1.34172_001"/>
    <property type="gene ID" value="Aqu2.1.34172"/>
</dbReference>
<keyword evidence="1" id="KW-0732">Signal</keyword>